<accession>A0ABT7U502</accession>
<protein>
    <submittedName>
        <fullName evidence="1">Uncharacterized protein</fullName>
    </submittedName>
</protein>
<dbReference type="Proteomes" id="UP001228403">
    <property type="component" value="Unassembled WGS sequence"/>
</dbReference>
<reference evidence="2" key="2">
    <citation type="submission" date="2023-07" db="EMBL/GenBank/DDBJ databases">
        <title>Identification and characterization of horizontal gene transfer across gut microbiota members of farm animals based on homology search.</title>
        <authorList>
            <person name="Schwarzerova J."/>
            <person name="Nykrynova M."/>
            <person name="Jureckova K."/>
            <person name="Cejkova D."/>
            <person name="Rychlik I."/>
        </authorList>
    </citation>
    <scope>NUCLEOTIDE SEQUENCE [LARGE SCALE GENOMIC DNA]</scope>
    <source>
        <strain evidence="2">ET4</strain>
    </source>
</reference>
<organism evidence="1 2">
    <name type="scientific">Bacteroides eggerthii</name>
    <dbReference type="NCBI Taxonomy" id="28111"/>
    <lineage>
        <taxon>Bacteria</taxon>
        <taxon>Pseudomonadati</taxon>
        <taxon>Bacteroidota</taxon>
        <taxon>Bacteroidia</taxon>
        <taxon>Bacteroidales</taxon>
        <taxon>Bacteroidaceae</taxon>
        <taxon>Bacteroides</taxon>
    </lineage>
</organism>
<keyword evidence="2" id="KW-1185">Reference proteome</keyword>
<proteinExistence type="predicted"/>
<comment type="caution">
    <text evidence="1">The sequence shown here is derived from an EMBL/GenBank/DDBJ whole genome shotgun (WGS) entry which is preliminary data.</text>
</comment>
<reference evidence="1 2" key="1">
    <citation type="submission" date="2023-06" db="EMBL/GenBank/DDBJ databases">
        <authorList>
            <person name="Zeman M."/>
            <person name="Kubasova T."/>
            <person name="Jahodarova E."/>
            <person name="Nykrynova M."/>
            <person name="Rychlik I."/>
        </authorList>
    </citation>
    <scope>NUCLEOTIDE SEQUENCE [LARGE SCALE GENOMIC DNA]</scope>
    <source>
        <strain evidence="1 2">ET4</strain>
    </source>
</reference>
<evidence type="ECO:0000313" key="1">
    <source>
        <dbReference type="EMBL" id="MDM8145602.1"/>
    </source>
</evidence>
<name>A0ABT7U502_9BACE</name>
<sequence length="261" mass="29773">MAQLSTIISSILRDMVSAQHEANMYAASLEEIYRRDGRLERFHLPAIALGELELGIQYGVKDDSAQKEQFEINYPALRKLSKEISLQLANTVLASVLKTLQEEMPTNSAEGEDNPVLMLNSAPDMKRDFCAYLSRKILKSFRESFLTLINDDGTANRGQIMKCVISTCEEEVLNNKDFNFHFDQTGGTLLREKVRQEIRQSVKTVLDESLKDLDLKRKKLVPSLDVTVNSEEIAKLPDECVHTLHLKLDPRDIRLYQDENK</sequence>
<dbReference type="EMBL" id="JAUDCF010000011">
    <property type="protein sequence ID" value="MDM8145602.1"/>
    <property type="molecule type" value="Genomic_DNA"/>
</dbReference>
<gene>
    <name evidence="1" type="ORF">QUW02_06640</name>
</gene>
<evidence type="ECO:0000313" key="2">
    <source>
        <dbReference type="Proteomes" id="UP001228403"/>
    </source>
</evidence>